<accession>Q604C9</accession>
<organism evidence="1 2">
    <name type="scientific">Methylococcus capsulatus (strain ATCC 33009 / NCIMB 11132 / Bath)</name>
    <dbReference type="NCBI Taxonomy" id="243233"/>
    <lineage>
        <taxon>Bacteria</taxon>
        <taxon>Pseudomonadati</taxon>
        <taxon>Pseudomonadota</taxon>
        <taxon>Gammaproteobacteria</taxon>
        <taxon>Methylococcales</taxon>
        <taxon>Methylococcaceae</taxon>
        <taxon>Methylococcus</taxon>
    </lineage>
</organism>
<gene>
    <name evidence="1" type="ordered locus">MCA2617</name>
</gene>
<protein>
    <recommendedName>
        <fullName evidence="3">Chromosome segregation ATPase</fullName>
    </recommendedName>
</protein>
<dbReference type="EMBL" id="AE017282">
    <property type="protein sequence ID" value="AAU91290.1"/>
    <property type="molecule type" value="Genomic_DNA"/>
</dbReference>
<dbReference type="Pfam" id="PF14357">
    <property type="entry name" value="DUF4404"/>
    <property type="match status" value="1"/>
</dbReference>
<name>Q604C9_METCA</name>
<dbReference type="eggNOG" id="ENOG5031Q37">
    <property type="taxonomic scope" value="Bacteria"/>
</dbReference>
<evidence type="ECO:0000313" key="1">
    <source>
        <dbReference type="EMBL" id="AAU91290.1"/>
    </source>
</evidence>
<dbReference type="AlphaFoldDB" id="Q604C9"/>
<dbReference type="KEGG" id="mca:MCA2617"/>
<sequence length="97" mass="10686">MHLIMELETEMSEKDLLETLEQLRAQVAALEADGSSKARLESLIGTLEQRLQGEGSEAHHGPLVAELKEAIAHFEVEHPRLTGILNDLMVTLSNMGI</sequence>
<dbReference type="Proteomes" id="UP000006821">
    <property type="component" value="Chromosome"/>
</dbReference>
<proteinExistence type="predicted"/>
<evidence type="ECO:0008006" key="3">
    <source>
        <dbReference type="Google" id="ProtNLM"/>
    </source>
</evidence>
<dbReference type="InterPro" id="IPR025516">
    <property type="entry name" value="DUF4404"/>
</dbReference>
<dbReference type="HOGENOM" id="CLU_182968_0_0_6"/>
<evidence type="ECO:0000313" key="2">
    <source>
        <dbReference type="Proteomes" id="UP000006821"/>
    </source>
</evidence>
<reference evidence="1 2" key="1">
    <citation type="journal article" date="2004" name="PLoS Biol.">
        <title>Genomic insights into methanotrophy: the complete genome sequence of Methylococcus capsulatus (Bath).</title>
        <authorList>
            <person name="Ward N.L."/>
            <person name="Larsen O."/>
            <person name="Sakwa J."/>
            <person name="Bruseth L."/>
            <person name="Khouri H.M."/>
            <person name="Durkin A.S."/>
            <person name="Dimitrov G."/>
            <person name="Jiang L."/>
            <person name="Scanlan D."/>
            <person name="Kang K.H."/>
            <person name="Lewis M.R."/>
            <person name="Nelson K.E."/>
            <person name="Methe B.A."/>
            <person name="Wu M."/>
            <person name="Heidelberg J.F."/>
            <person name="Paulsen I.T."/>
            <person name="Fouts D.E."/>
            <person name="Ravel J."/>
            <person name="Tettelin H."/>
            <person name="Ren Q."/>
            <person name="Read T.D."/>
            <person name="DeBoy R.T."/>
            <person name="Seshadri R."/>
            <person name="Salzberg S.L."/>
            <person name="Jensen H.B."/>
            <person name="Birkeland N.K."/>
            <person name="Nelson W.C."/>
            <person name="Dodson R.J."/>
            <person name="Grindhaug S.H."/>
            <person name="Holt I.E."/>
            <person name="Eidhammer I."/>
            <person name="Jonasen I."/>
            <person name="Vanaken S."/>
            <person name="Utterback T.R."/>
            <person name="Feldblyum T.V."/>
            <person name="Fraser C.M."/>
            <person name="Lillehaug J.R."/>
            <person name="Eisen J.A."/>
        </authorList>
    </citation>
    <scope>NUCLEOTIDE SEQUENCE [LARGE SCALE GENOMIC DNA]</scope>
    <source>
        <strain evidence="2">ATCC 33009 / NCIMB 11132 / Bath</strain>
    </source>
</reference>